<accession>A0A922IG20</accession>
<reference evidence="3" key="1">
    <citation type="submission" date="2013-05" db="EMBL/GenBank/DDBJ databases">
        <authorList>
            <person name="Yim A.K.Y."/>
            <person name="Chan T.F."/>
            <person name="Ji K.M."/>
            <person name="Liu X.Y."/>
            <person name="Zhou J.W."/>
            <person name="Li R.Q."/>
            <person name="Yang K.Y."/>
            <person name="Li J."/>
            <person name="Li M."/>
            <person name="Law P.T.W."/>
            <person name="Wu Y.L."/>
            <person name="Cai Z.L."/>
            <person name="Qin H."/>
            <person name="Bao Y."/>
            <person name="Leung R.K.K."/>
            <person name="Ng P.K.S."/>
            <person name="Zou J."/>
            <person name="Zhong X.J."/>
            <person name="Ran P.X."/>
            <person name="Zhong N.S."/>
            <person name="Liu Z.G."/>
            <person name="Tsui S.K.W."/>
        </authorList>
    </citation>
    <scope>NUCLEOTIDE SEQUENCE</scope>
    <source>
        <strain evidence="3">Derf</strain>
        <tissue evidence="3">Whole organism</tissue>
    </source>
</reference>
<reference evidence="3" key="4">
    <citation type="journal article" date="2022" name="Res Sq">
        <title>Comparative Genomics Reveals Insights into the Divergent Evolution of Astigmatic Mites and Household Pest Adaptations.</title>
        <authorList>
            <person name="Xiong Q."/>
            <person name="Wan A.T.-Y."/>
            <person name="Liu X.-Y."/>
            <person name="Fung C.S.-H."/>
            <person name="Xiao X."/>
            <person name="Malainual N."/>
            <person name="Hou J."/>
            <person name="Wang L."/>
            <person name="Wang M."/>
            <person name="Yang K."/>
            <person name="Cui Y."/>
            <person name="Leung E."/>
            <person name="Nong W."/>
            <person name="Shin S.-K."/>
            <person name="Au S."/>
            <person name="Jeong K.Y."/>
            <person name="Chew F.T."/>
            <person name="Hui J."/>
            <person name="Leung T.F."/>
            <person name="Tungtrongchitr A."/>
            <person name="Zhong N."/>
            <person name="Liu Z."/>
            <person name="Tsui S."/>
        </authorList>
    </citation>
    <scope>NUCLEOTIDE SEQUENCE</scope>
    <source>
        <strain evidence="3">Derf</strain>
        <tissue evidence="3">Whole organism</tissue>
    </source>
</reference>
<name>A0A922IG20_DERFA</name>
<feature type="signal peptide" evidence="1">
    <location>
        <begin position="1"/>
        <end position="27"/>
    </location>
</feature>
<proteinExistence type="predicted"/>
<evidence type="ECO:0000256" key="1">
    <source>
        <dbReference type="SAM" id="SignalP"/>
    </source>
</evidence>
<organism evidence="3 4">
    <name type="scientific">Dermatophagoides farinae</name>
    <name type="common">American house dust mite</name>
    <dbReference type="NCBI Taxonomy" id="6954"/>
    <lineage>
        <taxon>Eukaryota</taxon>
        <taxon>Metazoa</taxon>
        <taxon>Ecdysozoa</taxon>
        <taxon>Arthropoda</taxon>
        <taxon>Chelicerata</taxon>
        <taxon>Arachnida</taxon>
        <taxon>Acari</taxon>
        <taxon>Acariformes</taxon>
        <taxon>Sarcoptiformes</taxon>
        <taxon>Astigmata</taxon>
        <taxon>Psoroptidia</taxon>
        <taxon>Analgoidea</taxon>
        <taxon>Pyroglyphidae</taxon>
        <taxon>Dermatophagoidinae</taxon>
        <taxon>Dermatophagoides</taxon>
    </lineage>
</organism>
<evidence type="ECO:0000313" key="2">
    <source>
        <dbReference type="EMBL" id="KAH7638281.1"/>
    </source>
</evidence>
<reference evidence="2" key="2">
    <citation type="submission" date="2020-06" db="EMBL/GenBank/DDBJ databases">
        <authorList>
            <person name="Ji K."/>
            <person name="Li J."/>
        </authorList>
    </citation>
    <scope>NUCLEOTIDE SEQUENCE</scope>
    <source>
        <strain evidence="2">JKM2019</strain>
        <tissue evidence="2">Whole body</tissue>
    </source>
</reference>
<feature type="chain" id="PRO_5038276987" evidence="1">
    <location>
        <begin position="28"/>
        <end position="248"/>
    </location>
</feature>
<dbReference type="Proteomes" id="UP000828236">
    <property type="component" value="Unassembled WGS sequence"/>
</dbReference>
<dbReference type="Proteomes" id="UP000790347">
    <property type="component" value="Unassembled WGS sequence"/>
</dbReference>
<keyword evidence="4" id="KW-1185">Reference proteome</keyword>
<sequence length="248" mass="27771">MYRSSMSISINLIILVVIITLSATIDAQKLKCNSKTEKEMDQIVARIMTFGTDRPFPADKAKLKEYCKEQVRLVGKLESYKTQCLKNQAKSIVSVIIYSIKQVTSTYCKRPNSKRSSELVDSAVCANAATNDYNKCSIEYIERLLYAKTLPHGKDRLIQSCCGYFAIYNCVRTQAAKHSNVCTAERIDANINYIRTFFDNAINAACGEYSGDNDKCDKVTIPPAKKSSKKHSLPASFFNPLVNLLSNI</sequence>
<dbReference type="AlphaFoldDB" id="A0A922IG20"/>
<comment type="caution">
    <text evidence="3">The sequence shown here is derived from an EMBL/GenBank/DDBJ whole genome shotgun (WGS) entry which is preliminary data.</text>
</comment>
<evidence type="ECO:0000313" key="3">
    <source>
        <dbReference type="EMBL" id="KAH9530297.1"/>
    </source>
</evidence>
<evidence type="ECO:0000313" key="4">
    <source>
        <dbReference type="Proteomes" id="UP000790347"/>
    </source>
</evidence>
<keyword evidence="1" id="KW-0732">Signal</keyword>
<dbReference type="PANTHER" id="PTHR33964:SF1">
    <property type="entry name" value="RE45066P"/>
    <property type="match status" value="1"/>
</dbReference>
<dbReference type="OrthoDB" id="6497661at2759"/>
<gene>
    <name evidence="3" type="ORF">DERF_004110</name>
    <name evidence="2" type="ORF">HUG17_9387</name>
</gene>
<reference evidence="2" key="3">
    <citation type="journal article" date="2021" name="World Allergy Organ. J.">
        <title>Chromosome-level assembly of Dermatophagoides farinae genome and transcriptome reveals two novel allergens Der f 37 and Der f 39.</title>
        <authorList>
            <person name="Chen J."/>
            <person name="Cai Z."/>
            <person name="Fan D."/>
            <person name="Hu J."/>
            <person name="Hou Y."/>
            <person name="He Y."/>
            <person name="Zhang Z."/>
            <person name="Zhao Z."/>
            <person name="Gao P."/>
            <person name="Hu W."/>
            <person name="Sun J."/>
            <person name="Li J."/>
            <person name="Ji K."/>
        </authorList>
    </citation>
    <scope>NUCLEOTIDE SEQUENCE</scope>
    <source>
        <strain evidence="2">JKM2019</strain>
    </source>
</reference>
<dbReference type="EMBL" id="ASGP02000001">
    <property type="protein sequence ID" value="KAH9530297.1"/>
    <property type="molecule type" value="Genomic_DNA"/>
</dbReference>
<protein>
    <submittedName>
        <fullName evidence="3">Uncharacterized protein</fullName>
    </submittedName>
</protein>
<dbReference type="EMBL" id="SDOV01000008">
    <property type="protein sequence ID" value="KAH7638281.1"/>
    <property type="molecule type" value="Genomic_DNA"/>
</dbReference>
<dbReference type="PANTHER" id="PTHR33964">
    <property type="entry name" value="RE45066P-RELATED"/>
    <property type="match status" value="1"/>
</dbReference>